<evidence type="ECO:0000256" key="1">
    <source>
        <dbReference type="SAM" id="SignalP"/>
    </source>
</evidence>
<feature type="signal peptide" evidence="1">
    <location>
        <begin position="1"/>
        <end position="21"/>
    </location>
</feature>
<dbReference type="InterPro" id="IPR032032">
    <property type="entry name" value="Tai4"/>
</dbReference>
<evidence type="ECO:0000313" key="2">
    <source>
        <dbReference type="EMBL" id="SMC18529.1"/>
    </source>
</evidence>
<sequence>MGSKVAWVALALALFVGTSAAKQRPYGPHNTDKYTQREMLKNWALSVCIAMSWDKKGVDKVADDAGGTASGYFEYSNAPDAAFDEVRKLASKYAHLEYGGSIPGEFNTMKCIDLFHSDELDRVVKKYVKASSRDK</sequence>
<dbReference type="Proteomes" id="UP000192761">
    <property type="component" value="Unassembled WGS sequence"/>
</dbReference>
<reference evidence="2 3" key="1">
    <citation type="submission" date="2017-04" db="EMBL/GenBank/DDBJ databases">
        <authorList>
            <person name="Afonso C.L."/>
            <person name="Miller P.J."/>
            <person name="Scott M.A."/>
            <person name="Spackman E."/>
            <person name="Goraichik I."/>
            <person name="Dimitrov K.M."/>
            <person name="Suarez D.L."/>
            <person name="Swayne D.E."/>
        </authorList>
    </citation>
    <scope>NUCLEOTIDE SEQUENCE [LARGE SCALE GENOMIC DNA]</scope>
    <source>
        <strain evidence="2 3">DSM 23236</strain>
    </source>
</reference>
<dbReference type="RefSeq" id="WP_139798618.1">
    <property type="nucleotide sequence ID" value="NZ_FWXD01000002.1"/>
</dbReference>
<feature type="chain" id="PRO_5012212986" evidence="1">
    <location>
        <begin position="22"/>
        <end position="135"/>
    </location>
</feature>
<dbReference type="Pfam" id="PF16695">
    <property type="entry name" value="Tai4"/>
    <property type="match status" value="1"/>
</dbReference>
<keyword evidence="1" id="KW-0732">Signal</keyword>
<protein>
    <submittedName>
        <fullName evidence="2">Type VI secretion system (T6SS), amidase immunity protein</fullName>
    </submittedName>
</protein>
<dbReference type="AlphaFoldDB" id="A0A1W1X3K6"/>
<dbReference type="InterPro" id="IPR038314">
    <property type="entry name" value="T6SS_sf"/>
</dbReference>
<dbReference type="Gene3D" id="1.20.120.1620">
    <property type="match status" value="1"/>
</dbReference>
<dbReference type="EMBL" id="FWXD01000002">
    <property type="protein sequence ID" value="SMC18529.1"/>
    <property type="molecule type" value="Genomic_DNA"/>
</dbReference>
<proteinExistence type="predicted"/>
<accession>A0A1W1X3K6</accession>
<gene>
    <name evidence="2" type="ORF">SAMN02745857_00578</name>
</gene>
<dbReference type="STRING" id="1121001.SAMN02745857_00578"/>
<dbReference type="OrthoDB" id="9033782at2"/>
<evidence type="ECO:0000313" key="3">
    <source>
        <dbReference type="Proteomes" id="UP000192761"/>
    </source>
</evidence>
<name>A0A1W1X3K6_9NEIS</name>
<keyword evidence="3" id="KW-1185">Reference proteome</keyword>
<organism evidence="2 3">
    <name type="scientific">Andreprevotia lacus DSM 23236</name>
    <dbReference type="NCBI Taxonomy" id="1121001"/>
    <lineage>
        <taxon>Bacteria</taxon>
        <taxon>Pseudomonadati</taxon>
        <taxon>Pseudomonadota</taxon>
        <taxon>Betaproteobacteria</taxon>
        <taxon>Neisseriales</taxon>
        <taxon>Chitinibacteraceae</taxon>
        <taxon>Andreprevotia</taxon>
    </lineage>
</organism>